<feature type="repeat" description="FG-GAP" evidence="15">
    <location>
        <begin position="402"/>
        <end position="456"/>
    </location>
</feature>
<dbReference type="Pfam" id="PF08441">
    <property type="entry name" value="Integrin_A_Ig_1"/>
    <property type="match status" value="1"/>
</dbReference>
<dbReference type="GO" id="GO:0007229">
    <property type="term" value="P:integrin-mediated signaling pathway"/>
    <property type="evidence" value="ECO:0007669"/>
    <property type="project" value="UniProtKB-KW"/>
</dbReference>
<feature type="transmembrane region" description="Helical" evidence="16">
    <location>
        <begin position="1113"/>
        <end position="1136"/>
    </location>
</feature>
<evidence type="ECO:0000256" key="16">
    <source>
        <dbReference type="RuleBase" id="RU003762"/>
    </source>
</evidence>
<dbReference type="SUPFAM" id="SSF69318">
    <property type="entry name" value="Integrin alpha N-terminal domain"/>
    <property type="match status" value="1"/>
</dbReference>
<evidence type="ECO:0000256" key="5">
    <source>
        <dbReference type="ARBA" id="ARBA00022729"/>
    </source>
</evidence>
<dbReference type="GO" id="GO:0005178">
    <property type="term" value="F:integrin binding"/>
    <property type="evidence" value="ECO:0007669"/>
    <property type="project" value="TreeGrafter"/>
</dbReference>
<feature type="signal peptide" evidence="16">
    <location>
        <begin position="1"/>
        <end position="21"/>
    </location>
</feature>
<dbReference type="Pfam" id="PF00092">
    <property type="entry name" value="VWA"/>
    <property type="match status" value="1"/>
</dbReference>
<keyword evidence="7" id="KW-0106">Calcium</keyword>
<dbReference type="PROSITE" id="PS00242">
    <property type="entry name" value="INTEGRIN_ALPHA"/>
    <property type="match status" value="1"/>
</dbReference>
<dbReference type="GO" id="GO:0008305">
    <property type="term" value="C:integrin complex"/>
    <property type="evidence" value="ECO:0007669"/>
    <property type="project" value="InterPro"/>
</dbReference>
<evidence type="ECO:0000256" key="15">
    <source>
        <dbReference type="PROSITE-ProRule" id="PRU00803"/>
    </source>
</evidence>
<dbReference type="GO" id="GO:0009897">
    <property type="term" value="C:external side of plasma membrane"/>
    <property type="evidence" value="ECO:0007669"/>
    <property type="project" value="TreeGrafter"/>
</dbReference>
<feature type="domain" description="VWFA" evidence="17">
    <location>
        <begin position="158"/>
        <end position="336"/>
    </location>
</feature>
<proteinExistence type="inferred from homology"/>
<dbReference type="PRINTS" id="PR00453">
    <property type="entry name" value="VWFADOMAIN"/>
</dbReference>
<protein>
    <submittedName>
        <fullName evidence="19">Integrin alpha-X-like</fullName>
    </submittedName>
</protein>
<dbReference type="SMART" id="SM00191">
    <property type="entry name" value="Int_alpha"/>
    <property type="match status" value="5"/>
</dbReference>
<dbReference type="InterPro" id="IPR048285">
    <property type="entry name" value="Integrin_alpha_Ig-like_2"/>
</dbReference>
<reference evidence="19" key="1">
    <citation type="submission" date="2025-08" db="UniProtKB">
        <authorList>
            <consortium name="RefSeq"/>
        </authorList>
    </citation>
    <scope>IDENTIFICATION</scope>
</reference>
<dbReference type="SUPFAM" id="SSF69179">
    <property type="entry name" value="Integrin domains"/>
    <property type="match status" value="3"/>
</dbReference>
<dbReference type="InterPro" id="IPR032695">
    <property type="entry name" value="Integrin_dom_sf"/>
</dbReference>
<dbReference type="SUPFAM" id="SSF53300">
    <property type="entry name" value="vWA-like"/>
    <property type="match status" value="1"/>
</dbReference>
<keyword evidence="6" id="KW-0677">Repeat</keyword>
<dbReference type="Gene3D" id="3.40.50.410">
    <property type="entry name" value="von Willebrand factor, type A domain"/>
    <property type="match status" value="1"/>
</dbReference>
<dbReference type="RefSeq" id="XP_026539260.1">
    <property type="nucleotide sequence ID" value="XM_026683475.1"/>
</dbReference>
<sequence length="1172" mass="130134">MELVQLFFCFSAIAVLTPCHGFSVDTEQPIIFRETVKSFGYSVVQFGSGTNAGVLVGAPLQQGVVNETGKIYKCQVTASKSGRCQELVLQRPPDAVNMSLGLSVSAHDSQVLVCGPRVHQTCGEYIYLKGYCFLLDQNLRQIQRFPDQLPECSRRPADIVFLIDGSGSIKTRQFSQMKTFISEVMKRFQNTNTQFGLSQYSDGYVEHFDFLLFKATPNPDDLIRKTRQLNGATYTATYIQKVVREMFLPEKGARSDASKILIVITDGEKTGDPLEYNEVIPEAQRANIIRFAIGVGFSFAYGSAHEELVAIASNPSVDYVFSVNNFDALKDIQNNLQNKIFAIEGTQSQNTGNISQSFELELSQEGFSALHTQSGSILGAVGAYDWAGGLFLFNSQGDAAFINTSSSTNDLKSAYLGYSIQEVQVNGQSSFVVGAPRYQHVGKVVWFSQRRGQWTQKSELSLKQSPQIGSYFGATLCAVDLDRDRNTDLILIGAPMYYDGIAGGRVYVCQRQGETFFCGKELQGEPHHPLGRFGTSIAEAGEITRDQWTDVAVGAPLEDENQGAVYIFQGQRRSLNHVFSQRIRSSIVANRLQYFGQALDGGSELTGDGLPDLAVGADRQVLLLRARPVVSVVTGITLNPTIIPMSAFECEGQNVLNKEISTATVNFKIVGDIRFTFGNNTFNTIRYTLTLDPGRQKVRAVFHQGSNLSTTTEEMKIGVGTESRMYRIKLPTCVEDSLTPIILQLNYTLMGEPIPQANNLRAILKKDDESNLLLASLHFEKNCGRDGICKDQLKTSFNFSGLNELVVGLTSELNVTVFIRNDGEDSYSTNLTFIHPSSLSYRRFILVQTNRKYVIIKCISPHGTEEVPVRKTICGINHPIFRSMAEVIFIVTFFVSQDANLGSVVRISATASSENNVTVTKDMVYRMELPVKYAINIFINNLASSTKYVNISAGQEDETQTVEHHYEMKNTYLRNVSVSVTFHIPVSLNGTQIWNATLDVPQEFPQIICVPGTNTPGSKEFVKQLNKQPVLDCSVATCKTITCNVPSLEFRQFIEFKIKGDIGFKWFSQIQQTKVTLVSSTQISYDKNKYKQIEEFMKSQVKTTVEFFKGYNYLPIIIGSCLIGLVLLVLIAAILYKLGFFKRQYKLMIDEAHNEVAEGPPEASTPSDATKG</sequence>
<dbReference type="Pfam" id="PF21520">
    <property type="entry name" value="ITGAX-like_Ig_3"/>
    <property type="match status" value="1"/>
</dbReference>
<feature type="repeat" description="FG-GAP" evidence="15">
    <location>
        <begin position="581"/>
        <end position="641"/>
    </location>
</feature>
<evidence type="ECO:0000256" key="2">
    <source>
        <dbReference type="ARBA" id="ARBA00008054"/>
    </source>
</evidence>
<organism evidence="18 19">
    <name type="scientific">Notechis scutatus</name>
    <name type="common">mainland tiger snake</name>
    <dbReference type="NCBI Taxonomy" id="8663"/>
    <lineage>
        <taxon>Eukaryota</taxon>
        <taxon>Metazoa</taxon>
        <taxon>Chordata</taxon>
        <taxon>Craniata</taxon>
        <taxon>Vertebrata</taxon>
        <taxon>Euteleostomi</taxon>
        <taxon>Lepidosauria</taxon>
        <taxon>Squamata</taxon>
        <taxon>Bifurcata</taxon>
        <taxon>Unidentata</taxon>
        <taxon>Episquamata</taxon>
        <taxon>Toxicofera</taxon>
        <taxon>Serpentes</taxon>
        <taxon>Colubroidea</taxon>
        <taxon>Elapidae</taxon>
        <taxon>Hydrophiinae</taxon>
        <taxon>Notechis</taxon>
    </lineage>
</organism>
<keyword evidence="3 16" id="KW-0812">Transmembrane</keyword>
<comment type="similarity">
    <text evidence="2 16">Belongs to the integrin alpha chain family.</text>
</comment>
<keyword evidence="9 16" id="KW-1133">Transmembrane helix</keyword>
<dbReference type="AlphaFoldDB" id="A0A6J1V978"/>
<dbReference type="PANTHER" id="PTHR23220:SF118">
    <property type="entry name" value="INTEGRIN ALPHA-X"/>
    <property type="match status" value="1"/>
</dbReference>
<keyword evidence="11 16" id="KW-0472">Membrane</keyword>
<evidence type="ECO:0000256" key="13">
    <source>
        <dbReference type="ARBA" id="ARBA00023170"/>
    </source>
</evidence>
<dbReference type="InterPro" id="IPR013519">
    <property type="entry name" value="Int_alpha_beta-p"/>
</dbReference>
<dbReference type="SMART" id="SM00327">
    <property type="entry name" value="VWA"/>
    <property type="match status" value="1"/>
</dbReference>
<evidence type="ECO:0000256" key="14">
    <source>
        <dbReference type="ARBA" id="ARBA00023180"/>
    </source>
</evidence>
<dbReference type="GO" id="GO:0033627">
    <property type="term" value="P:cell adhesion mediated by integrin"/>
    <property type="evidence" value="ECO:0007669"/>
    <property type="project" value="TreeGrafter"/>
</dbReference>
<dbReference type="Gene3D" id="2.60.40.1510">
    <property type="entry name" value="ntegrin, alpha v. Chain A, domain 3"/>
    <property type="match status" value="1"/>
</dbReference>
<dbReference type="InterPro" id="IPR013517">
    <property type="entry name" value="FG-GAP"/>
</dbReference>
<dbReference type="PROSITE" id="PS50234">
    <property type="entry name" value="VWFA"/>
    <property type="match status" value="1"/>
</dbReference>
<dbReference type="PRINTS" id="PR01185">
    <property type="entry name" value="INTEGRINA"/>
</dbReference>
<keyword evidence="10 16" id="KW-0401">Integrin</keyword>
<evidence type="ECO:0000259" key="17">
    <source>
        <dbReference type="PROSITE" id="PS50234"/>
    </source>
</evidence>
<evidence type="ECO:0000256" key="9">
    <source>
        <dbReference type="ARBA" id="ARBA00022989"/>
    </source>
</evidence>
<evidence type="ECO:0000313" key="19">
    <source>
        <dbReference type="RefSeq" id="XP_026539260.1"/>
    </source>
</evidence>
<dbReference type="InterPro" id="IPR000413">
    <property type="entry name" value="Integrin_alpha"/>
</dbReference>
<keyword evidence="18" id="KW-1185">Reference proteome</keyword>
<evidence type="ECO:0000256" key="4">
    <source>
        <dbReference type="ARBA" id="ARBA00022723"/>
    </source>
</evidence>
<evidence type="ECO:0000313" key="18">
    <source>
        <dbReference type="Proteomes" id="UP000504612"/>
    </source>
</evidence>
<dbReference type="InterPro" id="IPR013649">
    <property type="entry name" value="Integrin_alpha_Ig-like_1"/>
</dbReference>
<feature type="repeat" description="FG-GAP" evidence="15">
    <location>
        <begin position="519"/>
        <end position="577"/>
    </location>
</feature>
<keyword evidence="12" id="KW-1015">Disulfide bond</keyword>
<dbReference type="GO" id="GO:0007160">
    <property type="term" value="P:cell-matrix adhesion"/>
    <property type="evidence" value="ECO:0007669"/>
    <property type="project" value="TreeGrafter"/>
</dbReference>
<dbReference type="Gene3D" id="2.60.40.1530">
    <property type="entry name" value="ntegrin, alpha v. Chain A, domain 4"/>
    <property type="match status" value="1"/>
</dbReference>
<evidence type="ECO:0000256" key="11">
    <source>
        <dbReference type="ARBA" id="ARBA00023136"/>
    </source>
</evidence>
<evidence type="ECO:0000256" key="7">
    <source>
        <dbReference type="ARBA" id="ARBA00022837"/>
    </source>
</evidence>
<feature type="repeat" description="FG-GAP" evidence="15">
    <location>
        <begin position="458"/>
        <end position="518"/>
    </location>
</feature>
<feature type="chain" id="PRO_5027149219" evidence="16">
    <location>
        <begin position="22"/>
        <end position="1172"/>
    </location>
</feature>
<gene>
    <name evidence="19" type="primary">LOC113422487</name>
</gene>
<dbReference type="Pfam" id="PF01839">
    <property type="entry name" value="FG-GAP"/>
    <property type="match status" value="1"/>
</dbReference>
<evidence type="ECO:0000256" key="3">
    <source>
        <dbReference type="ARBA" id="ARBA00022692"/>
    </source>
</evidence>
<evidence type="ECO:0000256" key="10">
    <source>
        <dbReference type="ARBA" id="ARBA00023037"/>
    </source>
</evidence>
<dbReference type="InterPro" id="IPR002035">
    <property type="entry name" value="VWF_A"/>
</dbReference>
<accession>A0A6J1V978</accession>
<evidence type="ECO:0000256" key="8">
    <source>
        <dbReference type="ARBA" id="ARBA00022889"/>
    </source>
</evidence>
<keyword evidence="4" id="KW-0479">Metal-binding</keyword>
<keyword evidence="8 16" id="KW-0130">Cell adhesion</keyword>
<dbReference type="InterPro" id="IPR048633">
    <property type="entry name" value="ITGAX-like_Ig_3"/>
</dbReference>
<dbReference type="Pfam" id="PF20805">
    <property type="entry name" value="Integrin_A_Ig_2"/>
    <property type="match status" value="1"/>
</dbReference>
<feature type="repeat" description="FG-GAP" evidence="15">
    <location>
        <begin position="23"/>
        <end position="83"/>
    </location>
</feature>
<dbReference type="GO" id="GO:0046872">
    <property type="term" value="F:metal ion binding"/>
    <property type="evidence" value="ECO:0007669"/>
    <property type="project" value="UniProtKB-KW"/>
</dbReference>
<dbReference type="Proteomes" id="UP000504612">
    <property type="component" value="Unplaced"/>
</dbReference>
<keyword evidence="13 16" id="KW-0675">Receptor</keyword>
<dbReference type="GeneID" id="113422487"/>
<dbReference type="InterPro" id="IPR018184">
    <property type="entry name" value="Integrin_alpha_C_CS"/>
</dbReference>
<feature type="repeat" description="FG-GAP" evidence="15">
    <location>
        <begin position="86"/>
        <end position="144"/>
    </location>
</feature>
<name>A0A6J1V978_9SAUR</name>
<comment type="subcellular location">
    <subcellularLocation>
        <location evidence="1 16">Membrane</location>
        <topology evidence="1 16">Single-pass type I membrane protein</topology>
    </subcellularLocation>
</comment>
<dbReference type="InterPro" id="IPR036465">
    <property type="entry name" value="vWFA_dom_sf"/>
</dbReference>
<keyword evidence="5 16" id="KW-0732">Signal</keyword>
<evidence type="ECO:0000256" key="6">
    <source>
        <dbReference type="ARBA" id="ARBA00022737"/>
    </source>
</evidence>
<dbReference type="Gene3D" id="1.20.5.930">
    <property type="entry name" value="Bicelle-embedded integrin alpha(iib) transmembrane segment"/>
    <property type="match status" value="1"/>
</dbReference>
<dbReference type="Gene3D" id="2.60.40.1460">
    <property type="entry name" value="Integrin domains. Chain A, domain 2"/>
    <property type="match status" value="1"/>
</dbReference>
<dbReference type="GO" id="GO:0098609">
    <property type="term" value="P:cell-cell adhesion"/>
    <property type="evidence" value="ECO:0007669"/>
    <property type="project" value="TreeGrafter"/>
</dbReference>
<dbReference type="PROSITE" id="PS51470">
    <property type="entry name" value="FG_GAP"/>
    <property type="match status" value="6"/>
</dbReference>
<dbReference type="KEGG" id="nss:113422487"/>
<keyword evidence="14" id="KW-0325">Glycoprotein</keyword>
<evidence type="ECO:0000256" key="12">
    <source>
        <dbReference type="ARBA" id="ARBA00023157"/>
    </source>
</evidence>
<evidence type="ECO:0000256" key="1">
    <source>
        <dbReference type="ARBA" id="ARBA00004479"/>
    </source>
</evidence>
<dbReference type="Gene3D" id="2.130.10.130">
    <property type="entry name" value="Integrin alpha, N-terminal"/>
    <property type="match status" value="1"/>
</dbReference>
<dbReference type="PANTHER" id="PTHR23220">
    <property type="entry name" value="INTEGRIN ALPHA"/>
    <property type="match status" value="1"/>
</dbReference>
<dbReference type="InterPro" id="IPR028994">
    <property type="entry name" value="Integrin_alpha_N"/>
</dbReference>